<protein>
    <submittedName>
        <fullName evidence="1">Uncharacterized protein</fullName>
    </submittedName>
</protein>
<reference evidence="1 2" key="1">
    <citation type="submission" date="2018-06" db="EMBL/GenBank/DDBJ databases">
        <title>Genomic Encyclopedia of Type Strains, Phase IV (KMG-IV): sequencing the most valuable type-strain genomes for metagenomic binning, comparative biology and taxonomic classification.</title>
        <authorList>
            <person name="Goeker M."/>
        </authorList>
    </citation>
    <scope>NUCLEOTIDE SEQUENCE [LARGE SCALE GENOMIC DNA]</scope>
    <source>
        <strain evidence="1 2">DSM 24032</strain>
    </source>
</reference>
<dbReference type="EMBL" id="QNRT01000002">
    <property type="protein sequence ID" value="RBP51096.1"/>
    <property type="molecule type" value="Genomic_DNA"/>
</dbReference>
<comment type="caution">
    <text evidence="1">The sequence shown here is derived from an EMBL/GenBank/DDBJ whole genome shotgun (WGS) entry which is preliminary data.</text>
</comment>
<keyword evidence="2" id="KW-1185">Reference proteome</keyword>
<dbReference type="AlphaFoldDB" id="A0A395JJZ2"/>
<evidence type="ECO:0000313" key="1">
    <source>
        <dbReference type="EMBL" id="RBP51096.1"/>
    </source>
</evidence>
<evidence type="ECO:0000313" key="2">
    <source>
        <dbReference type="Proteomes" id="UP000253083"/>
    </source>
</evidence>
<organism evidence="1 2">
    <name type="scientific">Arenicella xantha</name>
    <dbReference type="NCBI Taxonomy" id="644221"/>
    <lineage>
        <taxon>Bacteria</taxon>
        <taxon>Pseudomonadati</taxon>
        <taxon>Pseudomonadota</taxon>
        <taxon>Gammaproteobacteria</taxon>
        <taxon>Arenicellales</taxon>
        <taxon>Arenicellaceae</taxon>
        <taxon>Arenicella</taxon>
    </lineage>
</organism>
<gene>
    <name evidence="1" type="ORF">DFR28_102515</name>
</gene>
<dbReference type="Proteomes" id="UP000253083">
    <property type="component" value="Unassembled WGS sequence"/>
</dbReference>
<name>A0A395JJZ2_9GAMM</name>
<proteinExistence type="predicted"/>
<dbReference type="InParanoid" id="A0A395JJZ2"/>
<sequence>MLIMLQTCSPATLRFDIDVAGVRRDVLKGHSNINCTACRYMQIGANFPLLAIVGKQGRRFQVALD</sequence>
<accession>A0A395JJZ2</accession>